<dbReference type="EMBL" id="JAFNAA010000008">
    <property type="protein sequence ID" value="MBO1108283.1"/>
    <property type="molecule type" value="Genomic_DNA"/>
</dbReference>
<gene>
    <name evidence="1" type="ORF">J2R62_08620</name>
</gene>
<comment type="caution">
    <text evidence="1">The sequence shown here is derived from an EMBL/GenBank/DDBJ whole genome shotgun (WGS) entry which is preliminary data.</text>
</comment>
<evidence type="ECO:0000313" key="2">
    <source>
        <dbReference type="Proteomes" id="UP000664658"/>
    </source>
</evidence>
<organism evidence="1 2">
    <name type="scientific">Plesiomonas shigelloides</name>
    <name type="common">Aeromonas shigelloides</name>
    <dbReference type="NCBI Taxonomy" id="703"/>
    <lineage>
        <taxon>Bacteria</taxon>
        <taxon>Pseudomonadati</taxon>
        <taxon>Pseudomonadota</taxon>
        <taxon>Gammaproteobacteria</taxon>
        <taxon>Enterobacterales</taxon>
        <taxon>Enterobacteriaceae</taxon>
        <taxon>Plesiomonas</taxon>
    </lineage>
</organism>
<dbReference type="GO" id="GO:0016853">
    <property type="term" value="F:isomerase activity"/>
    <property type="evidence" value="ECO:0007669"/>
    <property type="project" value="InterPro"/>
</dbReference>
<dbReference type="GO" id="GO:0005975">
    <property type="term" value="P:carbohydrate metabolic process"/>
    <property type="evidence" value="ECO:0007669"/>
    <property type="project" value="InterPro"/>
</dbReference>
<evidence type="ECO:0000313" key="1">
    <source>
        <dbReference type="EMBL" id="MBO1108283.1"/>
    </source>
</evidence>
<dbReference type="Gene3D" id="2.70.98.10">
    <property type="match status" value="1"/>
</dbReference>
<dbReference type="CDD" id="cd09021">
    <property type="entry name" value="Aldose_epim_Ec_YphB"/>
    <property type="match status" value="1"/>
</dbReference>
<dbReference type="RefSeq" id="WP_207542048.1">
    <property type="nucleotide sequence ID" value="NZ_JAFNAA010000008.1"/>
</dbReference>
<name>A0A8I2B567_PLESH</name>
<dbReference type="AlphaFoldDB" id="A0A8I2B567"/>
<dbReference type="Proteomes" id="UP000664658">
    <property type="component" value="Unassembled WGS sequence"/>
</dbReference>
<accession>A0A8I2B567</accession>
<proteinExistence type="predicted"/>
<dbReference type="GO" id="GO:0030246">
    <property type="term" value="F:carbohydrate binding"/>
    <property type="evidence" value="ECO:0007669"/>
    <property type="project" value="InterPro"/>
</dbReference>
<dbReference type="InterPro" id="IPR008183">
    <property type="entry name" value="Aldose_1/G6P_1-epimerase"/>
</dbReference>
<dbReference type="InterPro" id="IPR011013">
    <property type="entry name" value="Gal_mutarotase_sf_dom"/>
</dbReference>
<dbReference type="InterPro" id="IPR014718">
    <property type="entry name" value="GH-type_carb-bd"/>
</dbReference>
<reference evidence="1" key="1">
    <citation type="submission" date="2021-03" db="EMBL/GenBank/DDBJ databases">
        <title>Plesiomonas shigelloides zfcc0051, isolated from zebrafish feces.</title>
        <authorList>
            <person name="Vanderhoek Z."/>
            <person name="Gaulke C."/>
        </authorList>
    </citation>
    <scope>NUCLEOTIDE SEQUENCE</scope>
    <source>
        <strain evidence="1">Zfcc0051</strain>
    </source>
</reference>
<sequence>METISRQKGPLYLELVPALGGTVRRFTWHGHDILRPLPDSASATVNQGGSFALVPYSNRIAHGQFEFSGHAYQLARNFGDHPHTIHGNAWQNPWQLSGLGEDFIELTMLHSVDGTDAATQCAAWPWPYRVVQRFTLRDDELYISLRYHNLAAVTVPVGLGFHPYFPRASEAEIQFTAEHVVLNGEDALPQAVSAIPERWDYRHWRRPQAGSVDNCFAHWDGKAAVRWPNERIMATISSSDAAHAILFIPPADRDFVAIEPVSHINDAINNHGFGDPSCAMHSLPAGAAFEITMSIKVCFYD</sequence>
<protein>
    <submittedName>
        <fullName evidence="1">Aldose 1-epimerase</fullName>
    </submittedName>
</protein>
<dbReference type="Pfam" id="PF01263">
    <property type="entry name" value="Aldose_epim"/>
    <property type="match status" value="1"/>
</dbReference>
<dbReference type="SUPFAM" id="SSF74650">
    <property type="entry name" value="Galactose mutarotase-like"/>
    <property type="match status" value="1"/>
</dbReference>